<keyword evidence="6" id="KW-1185">Reference proteome</keyword>
<dbReference type="CDD" id="cd13590">
    <property type="entry name" value="PBP2_PotD_PotF_like"/>
    <property type="match status" value="1"/>
</dbReference>
<dbReference type="SUPFAM" id="SSF53850">
    <property type="entry name" value="Periplasmic binding protein-like II"/>
    <property type="match status" value="1"/>
</dbReference>
<dbReference type="PANTHER" id="PTHR30222">
    <property type="entry name" value="SPERMIDINE/PUTRESCINE-BINDING PERIPLASMIC PROTEIN"/>
    <property type="match status" value="1"/>
</dbReference>
<sequence>MKTGGGVAFAGLSIAALKLPMFGVSGAKQDPAQCRATDVSSSQKELIISNWPAYIDPRKKSTSTTSVFQQRTGITVDYTDDVNDNAEFFAKVKNQMGSCEPINRDMIVMTDWMAARMIGLGWIQPLDAQSVPNLHQNLIEPLRNRQWDPKRTYSAPWQAGLTGIAYNAAKVPEIKSFEELLTRSDLKGRMTLLTEMRDTMAFMLRVVGADPDKFTDAEWSSAIERLEKVVASGQVRSFTGNEYIQDLAAGNIVACEAWSGDVIQAQFDNPDIKFVTPEEGLSLWADNMMVPNLATHQANAEEWINYYYEPETAAKLAAWVNYICPVEGAKEEMEKIDPSLVDNKLIFPDTEDLADAFDFMPLTDQQSQQYEGDFNNVIAG</sequence>
<evidence type="ECO:0000256" key="4">
    <source>
        <dbReference type="ARBA" id="ARBA00022764"/>
    </source>
</evidence>
<evidence type="ECO:0000256" key="3">
    <source>
        <dbReference type="ARBA" id="ARBA00022729"/>
    </source>
</evidence>
<evidence type="ECO:0000313" key="6">
    <source>
        <dbReference type="Proteomes" id="UP000780875"/>
    </source>
</evidence>
<comment type="subcellular location">
    <subcellularLocation>
        <location evidence="1">Periplasm</location>
    </subcellularLocation>
</comment>
<evidence type="ECO:0000256" key="1">
    <source>
        <dbReference type="ARBA" id="ARBA00004418"/>
    </source>
</evidence>
<evidence type="ECO:0000256" key="2">
    <source>
        <dbReference type="ARBA" id="ARBA00022448"/>
    </source>
</evidence>
<dbReference type="EMBL" id="JAIQZJ010000001">
    <property type="protein sequence ID" value="MBZ5737010.1"/>
    <property type="molecule type" value="Genomic_DNA"/>
</dbReference>
<protein>
    <submittedName>
        <fullName evidence="5">Spermidine/putrescine ABC transporter substrate-binding protein</fullName>
    </submittedName>
</protein>
<dbReference type="Pfam" id="PF13416">
    <property type="entry name" value="SBP_bac_8"/>
    <property type="match status" value="1"/>
</dbReference>
<dbReference type="RefSeq" id="WP_224121377.1">
    <property type="nucleotide sequence ID" value="NZ_JAIQZJ010000001.1"/>
</dbReference>
<proteinExistence type="predicted"/>
<evidence type="ECO:0000313" key="5">
    <source>
        <dbReference type="EMBL" id="MBZ5737010.1"/>
    </source>
</evidence>
<gene>
    <name evidence="5" type="ORF">K8U61_02455</name>
</gene>
<organism evidence="5 6">
    <name type="scientific">Nocardioides mangrovi</name>
    <dbReference type="NCBI Taxonomy" id="2874580"/>
    <lineage>
        <taxon>Bacteria</taxon>
        <taxon>Bacillati</taxon>
        <taxon>Actinomycetota</taxon>
        <taxon>Actinomycetes</taxon>
        <taxon>Propionibacteriales</taxon>
        <taxon>Nocardioidaceae</taxon>
        <taxon>Nocardioides</taxon>
    </lineage>
</organism>
<keyword evidence="3" id="KW-0732">Signal</keyword>
<accession>A0ABS7U7Y5</accession>
<reference evidence="5 6" key="1">
    <citation type="submission" date="2021-09" db="EMBL/GenBank/DDBJ databases">
        <title>Whole genome sequence of Nocardioides sp. GBK3QG-3.</title>
        <authorList>
            <person name="Tuo L."/>
        </authorList>
    </citation>
    <scope>NUCLEOTIDE SEQUENCE [LARGE SCALE GENOMIC DNA]</scope>
    <source>
        <strain evidence="5 6">GBK3QG-3</strain>
    </source>
</reference>
<keyword evidence="4" id="KW-0574">Periplasm</keyword>
<keyword evidence="2" id="KW-0813">Transport</keyword>
<dbReference type="InterPro" id="IPR001188">
    <property type="entry name" value="Sperm_putr-bd"/>
</dbReference>
<name>A0ABS7U7Y5_9ACTN</name>
<dbReference type="InterPro" id="IPR006059">
    <property type="entry name" value="SBP"/>
</dbReference>
<dbReference type="PANTHER" id="PTHR30222:SF17">
    <property type="entry name" value="SPERMIDINE_PUTRESCINE-BINDING PERIPLASMIC PROTEIN"/>
    <property type="match status" value="1"/>
</dbReference>
<dbReference type="Gene3D" id="3.40.190.10">
    <property type="entry name" value="Periplasmic binding protein-like II"/>
    <property type="match status" value="2"/>
</dbReference>
<comment type="caution">
    <text evidence="5">The sequence shown here is derived from an EMBL/GenBank/DDBJ whole genome shotgun (WGS) entry which is preliminary data.</text>
</comment>
<dbReference type="Proteomes" id="UP000780875">
    <property type="component" value="Unassembled WGS sequence"/>
</dbReference>
<dbReference type="PRINTS" id="PR00909">
    <property type="entry name" value="SPERMDNBNDNG"/>
</dbReference>